<proteinExistence type="predicted"/>
<dbReference type="Proteomes" id="UP001597083">
    <property type="component" value="Unassembled WGS sequence"/>
</dbReference>
<reference evidence="3" key="1">
    <citation type="journal article" date="2019" name="Int. J. Syst. Evol. Microbiol.">
        <title>The Global Catalogue of Microorganisms (GCM) 10K type strain sequencing project: providing services to taxonomists for standard genome sequencing and annotation.</title>
        <authorList>
            <consortium name="The Broad Institute Genomics Platform"/>
            <consortium name="The Broad Institute Genome Sequencing Center for Infectious Disease"/>
            <person name="Wu L."/>
            <person name="Ma J."/>
        </authorList>
    </citation>
    <scope>NUCLEOTIDE SEQUENCE [LARGE SCALE GENOMIC DNA]</scope>
    <source>
        <strain evidence="3">JCM 31696</strain>
    </source>
</reference>
<evidence type="ECO:0000313" key="2">
    <source>
        <dbReference type="EMBL" id="MFD0853672.1"/>
    </source>
</evidence>
<accession>A0ABW3CIR9</accession>
<dbReference type="Pfam" id="PF03837">
    <property type="entry name" value="RecT"/>
    <property type="match status" value="1"/>
</dbReference>
<evidence type="ECO:0000256" key="1">
    <source>
        <dbReference type="SAM" id="MobiDB-lite"/>
    </source>
</evidence>
<gene>
    <name evidence="2" type="ORF">ACFQ07_15650</name>
</gene>
<dbReference type="InterPro" id="IPR004590">
    <property type="entry name" value="ssDNA_annealing_RecT"/>
</dbReference>
<dbReference type="InterPro" id="IPR018330">
    <property type="entry name" value="RecT_fam"/>
</dbReference>
<protein>
    <submittedName>
        <fullName evidence="2">Recombinase RecT</fullName>
    </submittedName>
</protein>
<evidence type="ECO:0000313" key="3">
    <source>
        <dbReference type="Proteomes" id="UP001597083"/>
    </source>
</evidence>
<feature type="non-terminal residue" evidence="2">
    <location>
        <position position="247"/>
    </location>
</feature>
<dbReference type="NCBIfam" id="TIGR00616">
    <property type="entry name" value="rect"/>
    <property type="match status" value="1"/>
</dbReference>
<sequence length="247" mass="27593">PALLDCDPPSVLAALLEAARLGLEPGTKQAAIVPFGKTATFIAQWQGLVELMYRSGQVTSVTAEFIHQADEWEYSVGDGGRFFHRPNLLADDRGPILLAYAFAEIKGGGRSRVVILSRREAEEIRDEFSKNYQRAEKNRRGYPQQYAEHPDWGKFNSTWHTHFDAMWRKSAVRRLADWVPSSPELRELLMKENEAGEMRDAADQIIPDNVFDGEIVDDEAQPGGIHDIPTGQGYDPATGQPNAEDTP</sequence>
<name>A0ABW3CIR9_9ACTN</name>
<organism evidence="2 3">
    <name type="scientific">Actinomadura adrarensis</name>
    <dbReference type="NCBI Taxonomy" id="1819600"/>
    <lineage>
        <taxon>Bacteria</taxon>
        <taxon>Bacillati</taxon>
        <taxon>Actinomycetota</taxon>
        <taxon>Actinomycetes</taxon>
        <taxon>Streptosporangiales</taxon>
        <taxon>Thermomonosporaceae</taxon>
        <taxon>Actinomadura</taxon>
    </lineage>
</organism>
<feature type="region of interest" description="Disordered" evidence="1">
    <location>
        <begin position="215"/>
        <end position="247"/>
    </location>
</feature>
<comment type="caution">
    <text evidence="2">The sequence shown here is derived from an EMBL/GenBank/DDBJ whole genome shotgun (WGS) entry which is preliminary data.</text>
</comment>
<dbReference type="EMBL" id="JBHTIR010002361">
    <property type="protein sequence ID" value="MFD0853672.1"/>
    <property type="molecule type" value="Genomic_DNA"/>
</dbReference>
<keyword evidence="3" id="KW-1185">Reference proteome</keyword>
<feature type="non-terminal residue" evidence="2">
    <location>
        <position position="1"/>
    </location>
</feature>